<reference evidence="8" key="1">
    <citation type="submission" date="2016-10" db="EMBL/GenBank/DDBJ databases">
        <authorList>
            <person name="Varghese N."/>
            <person name="Submissions S."/>
        </authorList>
    </citation>
    <scope>NUCLEOTIDE SEQUENCE [LARGE SCALE GENOMIC DNA]</scope>
    <source>
        <strain evidence="8">DSM 26893</strain>
    </source>
</reference>
<evidence type="ECO:0000256" key="4">
    <source>
        <dbReference type="ARBA" id="ARBA00023136"/>
    </source>
</evidence>
<keyword evidence="3 5" id="KW-1133">Transmembrane helix</keyword>
<evidence type="ECO:0000313" key="7">
    <source>
        <dbReference type="EMBL" id="SEO04698.1"/>
    </source>
</evidence>
<dbReference type="Pfam" id="PF02656">
    <property type="entry name" value="DUF202"/>
    <property type="match status" value="1"/>
</dbReference>
<dbReference type="InterPro" id="IPR003807">
    <property type="entry name" value="DUF202"/>
</dbReference>
<evidence type="ECO:0000313" key="8">
    <source>
        <dbReference type="Proteomes" id="UP000199372"/>
    </source>
</evidence>
<dbReference type="GO" id="GO:0012505">
    <property type="term" value="C:endomembrane system"/>
    <property type="evidence" value="ECO:0007669"/>
    <property type="project" value="UniProtKB-SubCell"/>
</dbReference>
<keyword evidence="4 5" id="KW-0472">Membrane</keyword>
<feature type="domain" description="DUF202" evidence="6">
    <location>
        <begin position="37"/>
        <end position="98"/>
    </location>
</feature>
<evidence type="ECO:0000256" key="1">
    <source>
        <dbReference type="ARBA" id="ARBA00004127"/>
    </source>
</evidence>
<evidence type="ECO:0000256" key="2">
    <source>
        <dbReference type="ARBA" id="ARBA00022692"/>
    </source>
</evidence>
<organism evidence="7 8">
    <name type="scientific">Palleronia pelagia</name>
    <dbReference type="NCBI Taxonomy" id="387096"/>
    <lineage>
        <taxon>Bacteria</taxon>
        <taxon>Pseudomonadati</taxon>
        <taxon>Pseudomonadota</taxon>
        <taxon>Alphaproteobacteria</taxon>
        <taxon>Rhodobacterales</taxon>
        <taxon>Roseobacteraceae</taxon>
        <taxon>Palleronia</taxon>
    </lineage>
</organism>
<protein>
    <submittedName>
        <fullName evidence="7">Putative membrane protein</fullName>
    </submittedName>
</protein>
<name>A0A1H8LIV5_9RHOB</name>
<evidence type="ECO:0000256" key="5">
    <source>
        <dbReference type="SAM" id="Phobius"/>
    </source>
</evidence>
<gene>
    <name evidence="7" type="ORF">SAMN04488011_11084</name>
</gene>
<accession>A0A1H8LIV5</accession>
<keyword evidence="2 5" id="KW-0812">Transmembrane</keyword>
<evidence type="ECO:0000256" key="3">
    <source>
        <dbReference type="ARBA" id="ARBA00022989"/>
    </source>
</evidence>
<keyword evidence="8" id="KW-1185">Reference proteome</keyword>
<sequence length="139" mass="15470">MASGPNGAIFIPMSEKNQMARDRTQWAEDRTDWAEDRTVLAAERTYAGWVRTGLTTMVVAIALQGVFGPAEPTWLPKAVASVFIFAALCIFLAGWSEARINHDNFTTRDARCQPVWRLHLLTVVLCAGTVFTCVVLWLL</sequence>
<dbReference type="EMBL" id="FOCM01000010">
    <property type="protein sequence ID" value="SEO04698.1"/>
    <property type="molecule type" value="Genomic_DNA"/>
</dbReference>
<feature type="transmembrane region" description="Helical" evidence="5">
    <location>
        <begin position="74"/>
        <end position="95"/>
    </location>
</feature>
<comment type="subcellular location">
    <subcellularLocation>
        <location evidence="1">Endomembrane system</location>
        <topology evidence="1">Multi-pass membrane protein</topology>
    </subcellularLocation>
</comment>
<evidence type="ECO:0000259" key="6">
    <source>
        <dbReference type="Pfam" id="PF02656"/>
    </source>
</evidence>
<proteinExistence type="predicted"/>
<feature type="transmembrane region" description="Helical" evidence="5">
    <location>
        <begin position="116"/>
        <end position="138"/>
    </location>
</feature>
<dbReference type="AlphaFoldDB" id="A0A1H8LIV5"/>
<dbReference type="Proteomes" id="UP000199372">
    <property type="component" value="Unassembled WGS sequence"/>
</dbReference>
<feature type="transmembrane region" description="Helical" evidence="5">
    <location>
        <begin position="46"/>
        <end position="68"/>
    </location>
</feature>